<sequence>MSINKAITDTDYENLSITDGKEIGNSLLGHYSELPSAVRTQKVTLSCRNGMFERCIKTKVYMSNSFIYDVKKIITQINN</sequence>
<protein>
    <submittedName>
        <fullName evidence="1">Uncharacterized protein</fullName>
    </submittedName>
</protein>
<name>A0A562TKW8_9SPHI</name>
<keyword evidence="2" id="KW-1185">Reference proteome</keyword>
<comment type="caution">
    <text evidence="1">The sequence shown here is derived from an EMBL/GenBank/DDBJ whole genome shotgun (WGS) entry which is preliminary data.</text>
</comment>
<dbReference type="Proteomes" id="UP000317010">
    <property type="component" value="Unassembled WGS sequence"/>
</dbReference>
<reference evidence="1 2" key="1">
    <citation type="submission" date="2019-07" db="EMBL/GenBank/DDBJ databases">
        <title>Genomic Encyclopedia of Archaeal and Bacterial Type Strains, Phase II (KMG-II): from individual species to whole genera.</title>
        <authorList>
            <person name="Goeker M."/>
        </authorList>
    </citation>
    <scope>NUCLEOTIDE SEQUENCE [LARGE SCALE GENOMIC DNA]</scope>
    <source>
        <strain evidence="1 2">ATCC BAA-1854</strain>
    </source>
</reference>
<gene>
    <name evidence="1" type="ORF">JN11_04899</name>
</gene>
<evidence type="ECO:0000313" key="2">
    <source>
        <dbReference type="Proteomes" id="UP000317010"/>
    </source>
</evidence>
<proteinExistence type="predicted"/>
<dbReference type="EMBL" id="VLLI01000023">
    <property type="protein sequence ID" value="TWI93934.1"/>
    <property type="molecule type" value="Genomic_DNA"/>
</dbReference>
<evidence type="ECO:0000313" key="1">
    <source>
        <dbReference type="EMBL" id="TWI93934.1"/>
    </source>
</evidence>
<organism evidence="1 2">
    <name type="scientific">Mucilaginibacter frigoritolerans</name>
    <dbReference type="NCBI Taxonomy" id="652788"/>
    <lineage>
        <taxon>Bacteria</taxon>
        <taxon>Pseudomonadati</taxon>
        <taxon>Bacteroidota</taxon>
        <taxon>Sphingobacteriia</taxon>
        <taxon>Sphingobacteriales</taxon>
        <taxon>Sphingobacteriaceae</taxon>
        <taxon>Mucilaginibacter</taxon>
    </lineage>
</organism>
<dbReference type="AlphaFoldDB" id="A0A562TKW8"/>
<accession>A0A562TKW8</accession>